<proteinExistence type="predicted"/>
<dbReference type="AlphaFoldDB" id="Q4RTK6"/>
<feature type="region of interest" description="Disordered" evidence="1">
    <location>
        <begin position="1"/>
        <end position="43"/>
    </location>
</feature>
<evidence type="ECO:0000313" key="2">
    <source>
        <dbReference type="EMBL" id="CAG08276.1"/>
    </source>
</evidence>
<comment type="caution">
    <text evidence="2">The sequence shown here is derived from an EMBL/GenBank/DDBJ whole genome shotgun (WGS) entry which is preliminary data.</text>
</comment>
<evidence type="ECO:0000256" key="1">
    <source>
        <dbReference type="SAM" id="MobiDB-lite"/>
    </source>
</evidence>
<dbReference type="EMBL" id="CAAE01014997">
    <property type="protein sequence ID" value="CAG08276.1"/>
    <property type="molecule type" value="Genomic_DNA"/>
</dbReference>
<gene>
    <name evidence="2" type="ORF">GSTENG00029208001</name>
</gene>
<protein>
    <submittedName>
        <fullName evidence="2">(spotted green pufferfish) hypothetical protein</fullName>
    </submittedName>
</protein>
<reference evidence="2" key="1">
    <citation type="journal article" date="2004" name="Nature">
        <title>Genome duplication in the teleost fish Tetraodon nigroviridis reveals the early vertebrate proto-karyotype.</title>
        <authorList>
            <person name="Jaillon O."/>
            <person name="Aury J.-M."/>
            <person name="Brunet F."/>
            <person name="Petit J.-L."/>
            <person name="Stange-Thomann N."/>
            <person name="Mauceli E."/>
            <person name="Bouneau L."/>
            <person name="Fischer C."/>
            <person name="Ozouf-Costaz C."/>
            <person name="Bernot A."/>
            <person name="Nicaud S."/>
            <person name="Jaffe D."/>
            <person name="Fisher S."/>
            <person name="Lutfalla G."/>
            <person name="Dossat C."/>
            <person name="Segurens B."/>
            <person name="Dasilva C."/>
            <person name="Salanoubat M."/>
            <person name="Levy M."/>
            <person name="Boudet N."/>
            <person name="Castellano S."/>
            <person name="Anthouard V."/>
            <person name="Jubin C."/>
            <person name="Castelli V."/>
            <person name="Katinka M."/>
            <person name="Vacherie B."/>
            <person name="Biemont C."/>
            <person name="Skalli Z."/>
            <person name="Cattolico L."/>
            <person name="Poulain J."/>
            <person name="De Berardinis V."/>
            <person name="Cruaud C."/>
            <person name="Duprat S."/>
            <person name="Brottier P."/>
            <person name="Coutanceau J.-P."/>
            <person name="Gouzy J."/>
            <person name="Parra G."/>
            <person name="Lardier G."/>
            <person name="Chapple C."/>
            <person name="McKernan K.J."/>
            <person name="McEwan P."/>
            <person name="Bosak S."/>
            <person name="Kellis M."/>
            <person name="Volff J.-N."/>
            <person name="Guigo R."/>
            <person name="Zody M.C."/>
            <person name="Mesirov J."/>
            <person name="Lindblad-Toh K."/>
            <person name="Birren B."/>
            <person name="Nusbaum C."/>
            <person name="Kahn D."/>
            <person name="Robinson-Rechavi M."/>
            <person name="Laudet V."/>
            <person name="Schachter V."/>
            <person name="Quetier F."/>
            <person name="Saurin W."/>
            <person name="Scarpelli C."/>
            <person name="Wincker P."/>
            <person name="Lander E.S."/>
            <person name="Weissenbach J."/>
            <person name="Roest Crollius H."/>
        </authorList>
    </citation>
    <scope>NUCLEOTIDE SEQUENCE [LARGE SCALE GENOMIC DNA]</scope>
</reference>
<dbReference type="OrthoDB" id="8955330at2759"/>
<dbReference type="KEGG" id="tng:GSTEN00029208G001"/>
<organism evidence="2">
    <name type="scientific">Tetraodon nigroviridis</name>
    <name type="common">Spotted green pufferfish</name>
    <name type="synonym">Chelonodon nigroviridis</name>
    <dbReference type="NCBI Taxonomy" id="99883"/>
    <lineage>
        <taxon>Eukaryota</taxon>
        <taxon>Metazoa</taxon>
        <taxon>Chordata</taxon>
        <taxon>Craniata</taxon>
        <taxon>Vertebrata</taxon>
        <taxon>Euteleostomi</taxon>
        <taxon>Actinopterygii</taxon>
        <taxon>Neopterygii</taxon>
        <taxon>Teleostei</taxon>
        <taxon>Neoteleostei</taxon>
        <taxon>Acanthomorphata</taxon>
        <taxon>Eupercaria</taxon>
        <taxon>Tetraodontiformes</taxon>
        <taxon>Tetradontoidea</taxon>
        <taxon>Tetraodontidae</taxon>
        <taxon>Tetraodon</taxon>
    </lineage>
</organism>
<feature type="compositionally biased region" description="Low complexity" evidence="1">
    <location>
        <begin position="17"/>
        <end position="37"/>
    </location>
</feature>
<name>Q4RTK6_TETNG</name>
<accession>Q4RTK6</accession>
<sequence>MLRSRLLSAGPARQGLRRAAASSAGARPRHAAPASSGVAGGQKTIDDLGGPSFLTTLNWLFVKGFLPKMQQMQVSGARLRACPGVHGAVSFPFFLRAC</sequence>
<reference evidence="2" key="2">
    <citation type="submission" date="2004-02" db="EMBL/GenBank/DDBJ databases">
        <authorList>
            <consortium name="Genoscope"/>
            <consortium name="Whitehead Institute Centre for Genome Research"/>
        </authorList>
    </citation>
    <scope>NUCLEOTIDE SEQUENCE</scope>
</reference>